<feature type="coiled-coil region" evidence="14">
    <location>
        <begin position="226"/>
        <end position="253"/>
    </location>
</feature>
<evidence type="ECO:0000256" key="3">
    <source>
        <dbReference type="ARBA" id="ARBA00012438"/>
    </source>
</evidence>
<keyword evidence="10" id="KW-0067">ATP-binding</keyword>
<dbReference type="FunFam" id="1.10.287.130:FF:000001">
    <property type="entry name" value="Two-component sensor histidine kinase"/>
    <property type="match status" value="1"/>
</dbReference>
<dbReference type="GO" id="GO:0000155">
    <property type="term" value="F:phosphorelay sensor kinase activity"/>
    <property type="evidence" value="ECO:0007669"/>
    <property type="project" value="InterPro"/>
</dbReference>
<evidence type="ECO:0000256" key="10">
    <source>
        <dbReference type="ARBA" id="ARBA00022840"/>
    </source>
</evidence>
<feature type="transmembrane region" description="Helical" evidence="15">
    <location>
        <begin position="12"/>
        <end position="32"/>
    </location>
</feature>
<dbReference type="InterPro" id="IPR003660">
    <property type="entry name" value="HAMP_dom"/>
</dbReference>
<dbReference type="Gene3D" id="3.30.565.10">
    <property type="entry name" value="Histidine kinase-like ATPase, C-terminal domain"/>
    <property type="match status" value="1"/>
</dbReference>
<dbReference type="InterPro" id="IPR004358">
    <property type="entry name" value="Sig_transdc_His_kin-like_C"/>
</dbReference>
<keyword evidence="13 15" id="KW-0472">Membrane</keyword>
<dbReference type="CDD" id="cd00082">
    <property type="entry name" value="HisKA"/>
    <property type="match status" value="1"/>
</dbReference>
<dbReference type="SMART" id="SM00388">
    <property type="entry name" value="HisKA"/>
    <property type="match status" value="1"/>
</dbReference>
<sequence length="469" mass="53148">MKIKYFYQQLASHFSVIIIAFLILSLLFSHFVEQFVYDNKTEELASYGKSILRDIEQVHGSSRSTLESYGHVLEGRDIQYSLFDEKSTIIYSTGLKSPLIELNAEEWRALQNGKAITVKQEYKRFEQAVTYVLLPYFHRNQFVGGVLLTSPIKGSREIISQMNSYLIYTTFIALAIALLLSGILSTFHGRRIKRLRAATANVAQGDYSVRIPTAGIDEIGELAGDFNGMVERLATSAEEIENLENRRRQFMADVSHELRTPLTTIRGVIEGLRNDMISESEKERGLQLASSETMRLIRLVNENLDYEKIRSNQVTLEKQKIQLKELLEIIQEQLEDTASERGDKIIVEVEEDVAVFADYDRLTQVLINIAKNSIQFTENGTIRLSGSSRNESTIIVIEDTGIGMDPSEIEKIWSRFYKAIDSRTTNPYGEFGLGLSIVKQLVAMHGGTITVDSMKGEGTKFRIELPNEK</sequence>
<dbReference type="SMART" id="SM00387">
    <property type="entry name" value="HATPase_c"/>
    <property type="match status" value="1"/>
</dbReference>
<feature type="coiled-coil region" evidence="14">
    <location>
        <begin position="313"/>
        <end position="340"/>
    </location>
</feature>
<evidence type="ECO:0000313" key="19">
    <source>
        <dbReference type="Proteomes" id="UP000321901"/>
    </source>
</evidence>
<dbReference type="PANTHER" id="PTHR45528">
    <property type="entry name" value="SENSOR HISTIDINE KINASE CPXA"/>
    <property type="match status" value="1"/>
</dbReference>
<keyword evidence="4" id="KW-1003">Cell membrane</keyword>
<dbReference type="SMART" id="SM00304">
    <property type="entry name" value="HAMP"/>
    <property type="match status" value="1"/>
</dbReference>
<keyword evidence="5" id="KW-0597">Phosphoprotein</keyword>
<dbReference type="PROSITE" id="PS50109">
    <property type="entry name" value="HIS_KIN"/>
    <property type="match status" value="1"/>
</dbReference>
<evidence type="ECO:0000256" key="9">
    <source>
        <dbReference type="ARBA" id="ARBA00022777"/>
    </source>
</evidence>
<evidence type="ECO:0000256" key="13">
    <source>
        <dbReference type="ARBA" id="ARBA00023136"/>
    </source>
</evidence>
<comment type="catalytic activity">
    <reaction evidence="1">
        <text>ATP + protein L-histidine = ADP + protein N-phospho-L-histidine.</text>
        <dbReference type="EC" id="2.7.13.3"/>
    </reaction>
</comment>
<dbReference type="FunFam" id="3.30.565.10:FF:000006">
    <property type="entry name" value="Sensor histidine kinase WalK"/>
    <property type="match status" value="1"/>
</dbReference>
<dbReference type="EC" id="2.7.13.3" evidence="3"/>
<dbReference type="RefSeq" id="WP_147057560.1">
    <property type="nucleotide sequence ID" value="NZ_BJYL01000023.1"/>
</dbReference>
<evidence type="ECO:0000259" key="16">
    <source>
        <dbReference type="PROSITE" id="PS50109"/>
    </source>
</evidence>
<evidence type="ECO:0000256" key="15">
    <source>
        <dbReference type="SAM" id="Phobius"/>
    </source>
</evidence>
<dbReference type="Pfam" id="PF00512">
    <property type="entry name" value="HisKA"/>
    <property type="match status" value="1"/>
</dbReference>
<feature type="domain" description="HAMP" evidence="17">
    <location>
        <begin position="190"/>
        <end position="238"/>
    </location>
</feature>
<dbReference type="Pfam" id="PF00672">
    <property type="entry name" value="HAMP"/>
    <property type="match status" value="1"/>
</dbReference>
<evidence type="ECO:0000256" key="4">
    <source>
        <dbReference type="ARBA" id="ARBA00022475"/>
    </source>
</evidence>
<dbReference type="Pfam" id="PF02518">
    <property type="entry name" value="HATPase_c"/>
    <property type="match status" value="1"/>
</dbReference>
<dbReference type="InterPro" id="IPR036890">
    <property type="entry name" value="HATPase_C_sf"/>
</dbReference>
<evidence type="ECO:0000256" key="2">
    <source>
        <dbReference type="ARBA" id="ARBA00004651"/>
    </source>
</evidence>
<dbReference type="GO" id="GO:0005524">
    <property type="term" value="F:ATP binding"/>
    <property type="evidence" value="ECO:0007669"/>
    <property type="project" value="UniProtKB-KW"/>
</dbReference>
<dbReference type="InterPro" id="IPR036097">
    <property type="entry name" value="HisK_dim/P_sf"/>
</dbReference>
<dbReference type="SUPFAM" id="SSF55874">
    <property type="entry name" value="ATPase domain of HSP90 chaperone/DNA topoisomerase II/histidine kinase"/>
    <property type="match status" value="1"/>
</dbReference>
<dbReference type="GO" id="GO:0005886">
    <property type="term" value="C:plasma membrane"/>
    <property type="evidence" value="ECO:0007669"/>
    <property type="project" value="UniProtKB-SubCell"/>
</dbReference>
<keyword evidence="8" id="KW-0547">Nucleotide-binding</keyword>
<dbReference type="InterPro" id="IPR003594">
    <property type="entry name" value="HATPase_dom"/>
</dbReference>
<organism evidence="18 19">
    <name type="scientific">Sporosarcina luteola</name>
    <dbReference type="NCBI Taxonomy" id="582850"/>
    <lineage>
        <taxon>Bacteria</taxon>
        <taxon>Bacillati</taxon>
        <taxon>Bacillota</taxon>
        <taxon>Bacilli</taxon>
        <taxon>Bacillales</taxon>
        <taxon>Caryophanaceae</taxon>
        <taxon>Sporosarcina</taxon>
    </lineage>
</organism>
<keyword evidence="14" id="KW-0175">Coiled coil</keyword>
<evidence type="ECO:0000256" key="5">
    <source>
        <dbReference type="ARBA" id="ARBA00022553"/>
    </source>
</evidence>
<dbReference type="PROSITE" id="PS50885">
    <property type="entry name" value="HAMP"/>
    <property type="match status" value="1"/>
</dbReference>
<dbReference type="InterPro" id="IPR005467">
    <property type="entry name" value="His_kinase_dom"/>
</dbReference>
<keyword evidence="12" id="KW-0902">Two-component regulatory system</keyword>
<evidence type="ECO:0000256" key="7">
    <source>
        <dbReference type="ARBA" id="ARBA00022692"/>
    </source>
</evidence>
<dbReference type="CDD" id="cd06225">
    <property type="entry name" value="HAMP"/>
    <property type="match status" value="1"/>
</dbReference>
<dbReference type="EMBL" id="BJYL01000023">
    <property type="protein sequence ID" value="GEN83541.1"/>
    <property type="molecule type" value="Genomic_DNA"/>
</dbReference>
<proteinExistence type="predicted"/>
<dbReference type="AlphaFoldDB" id="A0A511Z7W7"/>
<evidence type="ECO:0000259" key="17">
    <source>
        <dbReference type="PROSITE" id="PS50885"/>
    </source>
</evidence>
<dbReference type="OrthoDB" id="3436at2"/>
<reference evidence="18 19" key="1">
    <citation type="submission" date="2019-07" db="EMBL/GenBank/DDBJ databases">
        <title>Whole genome shotgun sequence of Sporosarcina luteola NBRC 105378.</title>
        <authorList>
            <person name="Hosoyama A."/>
            <person name="Uohara A."/>
            <person name="Ohji S."/>
            <person name="Ichikawa N."/>
        </authorList>
    </citation>
    <scope>NUCLEOTIDE SEQUENCE [LARGE SCALE GENOMIC DNA]</scope>
    <source>
        <strain evidence="18 19">NBRC 105378</strain>
    </source>
</reference>
<dbReference type="Gene3D" id="6.10.340.10">
    <property type="match status" value="1"/>
</dbReference>
<evidence type="ECO:0000256" key="14">
    <source>
        <dbReference type="SAM" id="Coils"/>
    </source>
</evidence>
<evidence type="ECO:0000313" key="18">
    <source>
        <dbReference type="EMBL" id="GEN83541.1"/>
    </source>
</evidence>
<dbReference type="InterPro" id="IPR050398">
    <property type="entry name" value="HssS/ArlS-like"/>
</dbReference>
<dbReference type="PANTHER" id="PTHR45528:SF1">
    <property type="entry name" value="SENSOR HISTIDINE KINASE CPXA"/>
    <property type="match status" value="1"/>
</dbReference>
<comment type="subcellular location">
    <subcellularLocation>
        <location evidence="2">Cell membrane</location>
        <topology evidence="2">Multi-pass membrane protein</topology>
    </subcellularLocation>
</comment>
<keyword evidence="9 18" id="KW-0418">Kinase</keyword>
<keyword evidence="11 15" id="KW-1133">Transmembrane helix</keyword>
<keyword evidence="6" id="KW-0808">Transferase</keyword>
<keyword evidence="7 15" id="KW-0812">Transmembrane</keyword>
<feature type="domain" description="Histidine kinase" evidence="16">
    <location>
        <begin position="253"/>
        <end position="469"/>
    </location>
</feature>
<evidence type="ECO:0000256" key="8">
    <source>
        <dbReference type="ARBA" id="ARBA00022741"/>
    </source>
</evidence>
<dbReference type="InterPro" id="IPR003661">
    <property type="entry name" value="HisK_dim/P_dom"/>
</dbReference>
<comment type="caution">
    <text evidence="18">The sequence shown here is derived from an EMBL/GenBank/DDBJ whole genome shotgun (WGS) entry which is preliminary data.</text>
</comment>
<dbReference type="PRINTS" id="PR00344">
    <property type="entry name" value="BCTRLSENSOR"/>
</dbReference>
<evidence type="ECO:0000256" key="6">
    <source>
        <dbReference type="ARBA" id="ARBA00022679"/>
    </source>
</evidence>
<accession>A0A511Z7W7</accession>
<evidence type="ECO:0000256" key="11">
    <source>
        <dbReference type="ARBA" id="ARBA00022989"/>
    </source>
</evidence>
<evidence type="ECO:0000256" key="1">
    <source>
        <dbReference type="ARBA" id="ARBA00000085"/>
    </source>
</evidence>
<keyword evidence="19" id="KW-1185">Reference proteome</keyword>
<dbReference type="Gene3D" id="1.10.287.130">
    <property type="match status" value="1"/>
</dbReference>
<dbReference type="SUPFAM" id="SSF47384">
    <property type="entry name" value="Homodimeric domain of signal transducing histidine kinase"/>
    <property type="match status" value="1"/>
</dbReference>
<evidence type="ECO:0000256" key="12">
    <source>
        <dbReference type="ARBA" id="ARBA00023012"/>
    </source>
</evidence>
<name>A0A511Z7W7_9BACL</name>
<protein>
    <recommendedName>
        <fullName evidence="3">histidine kinase</fullName>
        <ecNumber evidence="3">2.7.13.3</ecNumber>
    </recommendedName>
</protein>
<dbReference type="SUPFAM" id="SSF158472">
    <property type="entry name" value="HAMP domain-like"/>
    <property type="match status" value="1"/>
</dbReference>
<gene>
    <name evidence="18" type="primary">yclK</name>
    <name evidence="18" type="ORF">SLU01_18530</name>
</gene>
<feature type="transmembrane region" description="Helical" evidence="15">
    <location>
        <begin position="165"/>
        <end position="187"/>
    </location>
</feature>
<dbReference type="Proteomes" id="UP000321901">
    <property type="component" value="Unassembled WGS sequence"/>
</dbReference>